<name>A0ABV6B955_9DEIO</name>
<protein>
    <submittedName>
        <fullName evidence="2">Uncharacterized protein</fullName>
    </submittedName>
</protein>
<evidence type="ECO:0000256" key="1">
    <source>
        <dbReference type="SAM" id="MobiDB-lite"/>
    </source>
</evidence>
<keyword evidence="3" id="KW-1185">Reference proteome</keyword>
<evidence type="ECO:0000313" key="2">
    <source>
        <dbReference type="EMBL" id="MFB9994956.1"/>
    </source>
</evidence>
<comment type="caution">
    <text evidence="2">The sequence shown here is derived from an EMBL/GenBank/DDBJ whole genome shotgun (WGS) entry which is preliminary data.</text>
</comment>
<feature type="region of interest" description="Disordered" evidence="1">
    <location>
        <begin position="1"/>
        <end position="50"/>
    </location>
</feature>
<dbReference type="RefSeq" id="WP_380016416.1">
    <property type="nucleotide sequence ID" value="NZ_JBHLYR010000073.1"/>
</dbReference>
<gene>
    <name evidence="2" type="ORF">ACFFLM_23695</name>
</gene>
<evidence type="ECO:0000313" key="3">
    <source>
        <dbReference type="Proteomes" id="UP001589733"/>
    </source>
</evidence>
<dbReference type="Proteomes" id="UP001589733">
    <property type="component" value="Unassembled WGS sequence"/>
</dbReference>
<proteinExistence type="predicted"/>
<accession>A0ABV6B955</accession>
<sequence>MIAQVDAPYADEPTGHGSAPFQQEFFDVLGTQGEAAGEPDGVTNNQGENR</sequence>
<reference evidence="2 3" key="1">
    <citation type="submission" date="2024-09" db="EMBL/GenBank/DDBJ databases">
        <authorList>
            <person name="Sun Q."/>
            <person name="Mori K."/>
        </authorList>
    </citation>
    <scope>NUCLEOTIDE SEQUENCE [LARGE SCALE GENOMIC DNA]</scope>
    <source>
        <strain evidence="2 3">JCM 13503</strain>
    </source>
</reference>
<organism evidence="2 3">
    <name type="scientific">Deinococcus oregonensis</name>
    <dbReference type="NCBI Taxonomy" id="1805970"/>
    <lineage>
        <taxon>Bacteria</taxon>
        <taxon>Thermotogati</taxon>
        <taxon>Deinococcota</taxon>
        <taxon>Deinococci</taxon>
        <taxon>Deinococcales</taxon>
        <taxon>Deinococcaceae</taxon>
        <taxon>Deinococcus</taxon>
    </lineage>
</organism>
<dbReference type="EMBL" id="JBHLYR010000073">
    <property type="protein sequence ID" value="MFB9994956.1"/>
    <property type="molecule type" value="Genomic_DNA"/>
</dbReference>